<comment type="cofactor">
    <cofactor evidence="2">
        <name>Mg(2+)</name>
        <dbReference type="ChEBI" id="CHEBI:18420"/>
    </cofactor>
</comment>
<dbReference type="Pfam" id="PF01351">
    <property type="entry name" value="RNase_HII"/>
    <property type="match status" value="1"/>
</dbReference>
<feature type="binding site" evidence="12">
    <location>
        <position position="44"/>
    </location>
    <ligand>
        <name>a divalent metal cation</name>
        <dbReference type="ChEBI" id="CHEBI:60240"/>
    </ligand>
</feature>
<evidence type="ECO:0000256" key="11">
    <source>
        <dbReference type="ARBA" id="ARBA00023211"/>
    </source>
</evidence>
<dbReference type="NCBIfam" id="NF000595">
    <property type="entry name" value="PRK00015.1-3"/>
    <property type="match status" value="1"/>
</dbReference>
<keyword evidence="11" id="KW-0464">Manganese</keyword>
<comment type="caution">
    <text evidence="16">The sequence shown here is derived from an EMBL/GenBank/DDBJ whole genome shotgun (WGS) entry which is preliminary data.</text>
</comment>
<keyword evidence="10 12" id="KW-0378">Hydrolase</keyword>
<comment type="subcellular location">
    <subcellularLocation>
        <location evidence="4">Cytoplasm</location>
    </subcellularLocation>
</comment>
<evidence type="ECO:0000313" key="17">
    <source>
        <dbReference type="Proteomes" id="UP000276232"/>
    </source>
</evidence>
<reference evidence="16 17" key="1">
    <citation type="journal article" date="2015" name="Stand. Genomic Sci.">
        <title>Genomic Encyclopedia of Bacterial and Archaeal Type Strains, Phase III: the genomes of soil and plant-associated and newly described type strains.</title>
        <authorList>
            <person name="Whitman W.B."/>
            <person name="Woyke T."/>
            <person name="Klenk H.P."/>
            <person name="Zhou Y."/>
            <person name="Lilburn T.G."/>
            <person name="Beck B.J."/>
            <person name="De Vos P."/>
            <person name="Vandamme P."/>
            <person name="Eisen J.A."/>
            <person name="Garrity G."/>
            <person name="Hugenholtz P."/>
            <person name="Kyrpides N.C."/>
        </authorList>
    </citation>
    <scope>NUCLEOTIDE SEQUENCE [LARGE SCALE GENOMIC DNA]</scope>
    <source>
        <strain evidence="16 17">CECT 7306</strain>
    </source>
</reference>
<dbReference type="EMBL" id="RJKN01000003">
    <property type="protein sequence ID" value="ROP43742.1"/>
    <property type="molecule type" value="Genomic_DNA"/>
</dbReference>
<keyword evidence="7 12" id="KW-0540">Nuclease</keyword>
<feature type="domain" description="RNase H type-2" evidence="15">
    <location>
        <begin position="38"/>
        <end position="251"/>
    </location>
</feature>
<dbReference type="InterPro" id="IPR001352">
    <property type="entry name" value="RNase_HII/HIII"/>
</dbReference>
<comment type="similarity">
    <text evidence="5 13">Belongs to the RNase HII family.</text>
</comment>
<evidence type="ECO:0000256" key="4">
    <source>
        <dbReference type="ARBA" id="ARBA00004496"/>
    </source>
</evidence>
<feature type="region of interest" description="Disordered" evidence="14">
    <location>
        <begin position="252"/>
        <end position="304"/>
    </location>
</feature>
<dbReference type="EC" id="3.1.26.4" evidence="13"/>
<dbReference type="PROSITE" id="PS51975">
    <property type="entry name" value="RNASE_H_2"/>
    <property type="match status" value="1"/>
</dbReference>
<sequence>MSPTDGGRPARPRGDAAAARGRAPSLRVERALLREGHLLVAGVDEVGRGALAGPVTVGVVVVDATTRTAPTGLRDSKLLLPEARRALVPRLRRWAVAGAVGHASAGEVDALGIVRALRLAGRRALAAPAVTAVTGGDGPALLLLDGNHDWLSTPVPRGAPRVDPWQVRTRIKADLSCAAVAAASVLAKVERDGLMTDLAVREDRYGWAVNKGYSAPEHAAALRRHGPCVHHRRSWRLPGVDGSAEVDVAAGDHGDAAPAVPAQGRGDADRADARRGADDPAASGRMGAVTPAGRPAPSAWERAE</sequence>
<evidence type="ECO:0000256" key="3">
    <source>
        <dbReference type="ARBA" id="ARBA00004065"/>
    </source>
</evidence>
<evidence type="ECO:0000256" key="14">
    <source>
        <dbReference type="SAM" id="MobiDB-lite"/>
    </source>
</evidence>
<dbReference type="PANTHER" id="PTHR10954">
    <property type="entry name" value="RIBONUCLEASE H2 SUBUNIT A"/>
    <property type="match status" value="1"/>
</dbReference>
<dbReference type="Proteomes" id="UP000276232">
    <property type="component" value="Unassembled WGS sequence"/>
</dbReference>
<evidence type="ECO:0000256" key="12">
    <source>
        <dbReference type="PROSITE-ProRule" id="PRU01319"/>
    </source>
</evidence>
<dbReference type="GO" id="GO:0005737">
    <property type="term" value="C:cytoplasm"/>
    <property type="evidence" value="ECO:0007669"/>
    <property type="project" value="UniProtKB-SubCell"/>
</dbReference>
<dbReference type="GO" id="GO:0006298">
    <property type="term" value="P:mismatch repair"/>
    <property type="evidence" value="ECO:0007669"/>
    <property type="project" value="TreeGrafter"/>
</dbReference>
<dbReference type="InterPro" id="IPR036397">
    <property type="entry name" value="RNaseH_sf"/>
</dbReference>
<dbReference type="GO" id="GO:0043137">
    <property type="term" value="P:DNA replication, removal of RNA primer"/>
    <property type="evidence" value="ECO:0007669"/>
    <property type="project" value="TreeGrafter"/>
</dbReference>
<dbReference type="GO" id="GO:0004523">
    <property type="term" value="F:RNA-DNA hybrid ribonuclease activity"/>
    <property type="evidence" value="ECO:0007669"/>
    <property type="project" value="UniProtKB-UniRule"/>
</dbReference>
<evidence type="ECO:0000259" key="15">
    <source>
        <dbReference type="PROSITE" id="PS51975"/>
    </source>
</evidence>
<feature type="compositionally biased region" description="Basic and acidic residues" evidence="14">
    <location>
        <begin position="266"/>
        <end position="278"/>
    </location>
</feature>
<evidence type="ECO:0000256" key="6">
    <source>
        <dbReference type="ARBA" id="ARBA00022490"/>
    </source>
</evidence>
<evidence type="ECO:0000256" key="5">
    <source>
        <dbReference type="ARBA" id="ARBA00007383"/>
    </source>
</evidence>
<evidence type="ECO:0000256" key="2">
    <source>
        <dbReference type="ARBA" id="ARBA00001946"/>
    </source>
</evidence>
<dbReference type="PANTHER" id="PTHR10954:SF18">
    <property type="entry name" value="RIBONUCLEASE HII"/>
    <property type="match status" value="1"/>
</dbReference>
<evidence type="ECO:0000256" key="13">
    <source>
        <dbReference type="RuleBase" id="RU003515"/>
    </source>
</evidence>
<gene>
    <name evidence="16" type="ORF">EDC03_1336</name>
</gene>
<dbReference type="Gene3D" id="3.30.420.10">
    <property type="entry name" value="Ribonuclease H-like superfamily/Ribonuclease H"/>
    <property type="match status" value="1"/>
</dbReference>
<evidence type="ECO:0000256" key="9">
    <source>
        <dbReference type="ARBA" id="ARBA00022759"/>
    </source>
</evidence>
<keyword evidence="9 12" id="KW-0255">Endonuclease</keyword>
<feature type="compositionally biased region" description="Low complexity" evidence="14">
    <location>
        <begin position="256"/>
        <end position="265"/>
    </location>
</feature>
<name>A0A3N1HN03_9ACTN</name>
<protein>
    <recommendedName>
        <fullName evidence="13">Ribonuclease</fullName>
        <ecNumber evidence="13">3.1.26.4</ecNumber>
    </recommendedName>
</protein>
<dbReference type="AlphaFoldDB" id="A0A3N1HN03"/>
<organism evidence="16 17">
    <name type="scientific">Pseudokineococcus lusitanus</name>
    <dbReference type="NCBI Taxonomy" id="763993"/>
    <lineage>
        <taxon>Bacteria</taxon>
        <taxon>Bacillati</taxon>
        <taxon>Actinomycetota</taxon>
        <taxon>Actinomycetes</taxon>
        <taxon>Kineosporiales</taxon>
        <taxon>Kineosporiaceae</taxon>
        <taxon>Pseudokineococcus</taxon>
    </lineage>
</organism>
<keyword evidence="8 12" id="KW-0479">Metal-binding</keyword>
<evidence type="ECO:0000256" key="1">
    <source>
        <dbReference type="ARBA" id="ARBA00000077"/>
    </source>
</evidence>
<dbReference type="GO" id="GO:0032299">
    <property type="term" value="C:ribonuclease H2 complex"/>
    <property type="evidence" value="ECO:0007669"/>
    <property type="project" value="TreeGrafter"/>
</dbReference>
<dbReference type="InterPro" id="IPR012337">
    <property type="entry name" value="RNaseH-like_sf"/>
</dbReference>
<dbReference type="GO" id="GO:0003723">
    <property type="term" value="F:RNA binding"/>
    <property type="evidence" value="ECO:0007669"/>
    <property type="project" value="UniProtKB-UniRule"/>
</dbReference>
<feature type="binding site" evidence="12">
    <location>
        <position position="45"/>
    </location>
    <ligand>
        <name>a divalent metal cation</name>
        <dbReference type="ChEBI" id="CHEBI:60240"/>
    </ligand>
</feature>
<dbReference type="OrthoDB" id="9803420at2"/>
<proteinExistence type="inferred from homology"/>
<evidence type="ECO:0000256" key="8">
    <source>
        <dbReference type="ARBA" id="ARBA00022723"/>
    </source>
</evidence>
<dbReference type="InterPro" id="IPR022898">
    <property type="entry name" value="RNase_HII"/>
</dbReference>
<dbReference type="FunCoup" id="A0A3N1HN03">
    <property type="interactions" value="190"/>
</dbReference>
<dbReference type="CDD" id="cd07182">
    <property type="entry name" value="RNase_HII_bacteria_HII_like"/>
    <property type="match status" value="1"/>
</dbReference>
<accession>A0A3N1HN03</accession>
<evidence type="ECO:0000313" key="16">
    <source>
        <dbReference type="EMBL" id="ROP43742.1"/>
    </source>
</evidence>
<dbReference type="InterPro" id="IPR024567">
    <property type="entry name" value="RNase_HII/HIII_dom"/>
</dbReference>
<dbReference type="InParanoid" id="A0A3N1HN03"/>
<keyword evidence="17" id="KW-1185">Reference proteome</keyword>
<dbReference type="GO" id="GO:0046872">
    <property type="term" value="F:metal ion binding"/>
    <property type="evidence" value="ECO:0007669"/>
    <property type="project" value="UniProtKB-KW"/>
</dbReference>
<comment type="cofactor">
    <cofactor evidence="12">
        <name>Mn(2+)</name>
        <dbReference type="ChEBI" id="CHEBI:29035"/>
    </cofactor>
    <cofactor evidence="12">
        <name>Mg(2+)</name>
        <dbReference type="ChEBI" id="CHEBI:18420"/>
    </cofactor>
    <text evidence="12">Manganese or magnesium. Binds 1 divalent metal ion per monomer in the absence of substrate. May bind a second metal ion after substrate binding.</text>
</comment>
<comment type="function">
    <text evidence="3 13">Endonuclease that specifically degrades the RNA of RNA-DNA hybrids.</text>
</comment>
<evidence type="ECO:0000256" key="7">
    <source>
        <dbReference type="ARBA" id="ARBA00022722"/>
    </source>
</evidence>
<evidence type="ECO:0000256" key="10">
    <source>
        <dbReference type="ARBA" id="ARBA00022801"/>
    </source>
</evidence>
<dbReference type="SUPFAM" id="SSF53098">
    <property type="entry name" value="Ribonuclease H-like"/>
    <property type="match status" value="1"/>
</dbReference>
<keyword evidence="6" id="KW-0963">Cytoplasm</keyword>
<dbReference type="RefSeq" id="WP_123379447.1">
    <property type="nucleotide sequence ID" value="NZ_RJKN01000003.1"/>
</dbReference>
<comment type="catalytic activity">
    <reaction evidence="1 12 13">
        <text>Endonucleolytic cleavage to 5'-phosphomonoester.</text>
        <dbReference type="EC" id="3.1.26.4"/>
    </reaction>
</comment>
<feature type="region of interest" description="Disordered" evidence="14">
    <location>
        <begin position="1"/>
        <end position="22"/>
    </location>
</feature>
<feature type="binding site" evidence="12">
    <location>
        <position position="145"/>
    </location>
    <ligand>
        <name>a divalent metal cation</name>
        <dbReference type="ChEBI" id="CHEBI:60240"/>
    </ligand>
</feature>